<protein>
    <submittedName>
        <fullName evidence="1">RCG54281</fullName>
    </submittedName>
</protein>
<organism evidence="1 2">
    <name type="scientific">Rattus norvegicus</name>
    <name type="common">Rat</name>
    <dbReference type="NCBI Taxonomy" id="10116"/>
    <lineage>
        <taxon>Eukaryota</taxon>
        <taxon>Metazoa</taxon>
        <taxon>Chordata</taxon>
        <taxon>Craniata</taxon>
        <taxon>Vertebrata</taxon>
        <taxon>Euteleostomi</taxon>
        <taxon>Mammalia</taxon>
        <taxon>Eutheria</taxon>
        <taxon>Euarchontoglires</taxon>
        <taxon>Glires</taxon>
        <taxon>Rodentia</taxon>
        <taxon>Myomorpha</taxon>
        <taxon>Muroidea</taxon>
        <taxon>Muridae</taxon>
        <taxon>Murinae</taxon>
        <taxon>Rattus</taxon>
    </lineage>
</organism>
<name>A6J9F4_RAT</name>
<dbReference type="Proteomes" id="UP000234681">
    <property type="component" value="Chromosome 1"/>
</dbReference>
<proteinExistence type="predicted"/>
<dbReference type="AlphaFoldDB" id="A6J9F4"/>
<sequence>MLVPGTGLCCGSLTMVFFGEMWIWGLWIREAVGCFKWGVRDHPCRSVEGTGLRVI</sequence>
<accession>A6J9F4</accession>
<reference evidence="1 2" key="1">
    <citation type="submission" date="2005-09" db="EMBL/GenBank/DDBJ databases">
        <authorList>
            <person name="Mural R.J."/>
            <person name="Li P.W."/>
            <person name="Adams M.D."/>
            <person name="Amanatides P.G."/>
            <person name="Baden-Tillson H."/>
            <person name="Barnstead M."/>
            <person name="Chin S.H."/>
            <person name="Dew I."/>
            <person name="Evans C.A."/>
            <person name="Ferriera S."/>
            <person name="Flanigan M."/>
            <person name="Fosler C."/>
            <person name="Glodek A."/>
            <person name="Gu Z."/>
            <person name="Holt R.A."/>
            <person name="Jennings D."/>
            <person name="Kraft C.L."/>
            <person name="Lu F."/>
            <person name="Nguyen T."/>
            <person name="Nusskern D.R."/>
            <person name="Pfannkoch C.M."/>
            <person name="Sitter C."/>
            <person name="Sutton G.G."/>
            <person name="Venter J.C."/>
            <person name="Wang Z."/>
            <person name="Woodage T."/>
            <person name="Zheng X.H."/>
            <person name="Zhong F."/>
        </authorList>
    </citation>
    <scope>NUCLEOTIDE SEQUENCE [LARGE SCALE GENOMIC DNA]</scope>
    <source>
        <strain>BN</strain>
        <strain evidence="2">Sprague-Dawley</strain>
    </source>
</reference>
<evidence type="ECO:0000313" key="1">
    <source>
        <dbReference type="EMBL" id="EDM07930.1"/>
    </source>
</evidence>
<evidence type="ECO:0000313" key="2">
    <source>
        <dbReference type="Proteomes" id="UP000234681"/>
    </source>
</evidence>
<dbReference type="EMBL" id="CH473979">
    <property type="protein sequence ID" value="EDM07930.1"/>
    <property type="molecule type" value="Genomic_DNA"/>
</dbReference>
<gene>
    <name evidence="1" type="ORF">rCG_54281</name>
</gene>